<dbReference type="GO" id="GO:0020037">
    <property type="term" value="F:heme binding"/>
    <property type="evidence" value="ECO:0007669"/>
    <property type="project" value="InterPro"/>
</dbReference>
<comment type="similarity">
    <text evidence="3">Belongs to the D-mannuronate C5-epimerase family.</text>
</comment>
<dbReference type="PROSITE" id="PS51007">
    <property type="entry name" value="CYTC"/>
    <property type="match status" value="1"/>
</dbReference>
<dbReference type="SUPFAM" id="SSF46626">
    <property type="entry name" value="Cytochrome c"/>
    <property type="match status" value="1"/>
</dbReference>
<dbReference type="GO" id="GO:0016853">
    <property type="term" value="F:isomerase activity"/>
    <property type="evidence" value="ECO:0007669"/>
    <property type="project" value="UniProtKB-KW"/>
</dbReference>
<dbReference type="NCBIfam" id="TIGR03805">
    <property type="entry name" value="beta_helix_1"/>
    <property type="match status" value="1"/>
</dbReference>
<comment type="pathway">
    <text evidence="2">Glycan biosynthesis; alginate biosynthesis.</text>
</comment>
<sequence length="514" mass="54811">MGKKLLSVAIGLALLGGGVYLGSQLGSNNSATIVGGADRYAKTASTSAAVGSLAKSVGASGKGKVHDVKAGESIQAAVRAAVPGDVIRIFPGTYKETVYIDKDDILITGVIEQGQWPTLEGERKLNDAILYSGNNITVENLLITHYKGNGIMGQAGNNFLIRNNRIVDTGVYGIFPQLGKNGLISNNIVSGIEDAAIYVGMSDNIHVNNNEVFASVAGIEFENSRHGVIENNLVYDNAGGILTFITPGLPIKTTFDLIIRNNFITNNNHVNFGAPGSMVSGVPSGTGIVIMAADEVTMENNIISGNKNAAIAITDHDSFPNITRDPETDPKSDKIAILNNVMYNNGTDPIPEIKALKVATFITGNVDIVNAGESRGSCILNRDQYQTAGLSGYGTCGFSTTADLVTYLLPEPVEPRPLGELDKGKLTYFGVCTGCHAYNMRMIGPPVETIQALYMENPEGIAEYIAKPEKKRDDYPAMPAQDYLTPEERLAVAKYLLGVDNHGIFHDPALNQNQ</sequence>
<dbReference type="Pfam" id="PF13229">
    <property type="entry name" value="Beta_helix"/>
    <property type="match status" value="2"/>
</dbReference>
<dbReference type="InterPro" id="IPR051550">
    <property type="entry name" value="SCF-Subunits/Alg-Epimerases"/>
</dbReference>
<dbReference type="GO" id="GO:0009055">
    <property type="term" value="F:electron transfer activity"/>
    <property type="evidence" value="ECO:0007669"/>
    <property type="project" value="InterPro"/>
</dbReference>
<dbReference type="RefSeq" id="WP_090194261.1">
    <property type="nucleotide sequence ID" value="NZ_LT629785.1"/>
</dbReference>
<dbReference type="Pfam" id="PF00034">
    <property type="entry name" value="Cytochrom_C"/>
    <property type="match status" value="1"/>
</dbReference>
<dbReference type="AlphaFoldDB" id="A0A1H2FRL9"/>
<evidence type="ECO:0000256" key="3">
    <source>
        <dbReference type="ARBA" id="ARBA00010085"/>
    </source>
</evidence>
<evidence type="ECO:0000256" key="1">
    <source>
        <dbReference type="ARBA" id="ARBA00001550"/>
    </source>
</evidence>
<name>A0A1H2FRL9_9PSED</name>
<evidence type="ECO:0000256" key="10">
    <source>
        <dbReference type="ARBA" id="ARBA00023235"/>
    </source>
</evidence>
<evidence type="ECO:0000313" key="14">
    <source>
        <dbReference type="Proteomes" id="UP000243232"/>
    </source>
</evidence>
<dbReference type="SMART" id="SM00710">
    <property type="entry name" value="PbH1"/>
    <property type="match status" value="8"/>
</dbReference>
<dbReference type="InterPro" id="IPR009056">
    <property type="entry name" value="Cyt_c-like_dom"/>
</dbReference>
<dbReference type="GO" id="GO:0046872">
    <property type="term" value="F:metal ion binding"/>
    <property type="evidence" value="ECO:0007669"/>
    <property type="project" value="UniProtKB-KW"/>
</dbReference>
<dbReference type="Gene3D" id="1.10.760.10">
    <property type="entry name" value="Cytochrome c-like domain"/>
    <property type="match status" value="1"/>
</dbReference>
<keyword evidence="8" id="KW-0016">Alginate biosynthesis</keyword>
<dbReference type="InterPro" id="IPR022442">
    <property type="entry name" value="SO_2930-like_dom"/>
</dbReference>
<dbReference type="EC" id="5.1.3.37" evidence="4"/>
<evidence type="ECO:0000256" key="2">
    <source>
        <dbReference type="ARBA" id="ARBA00005182"/>
    </source>
</evidence>
<dbReference type="PANTHER" id="PTHR22990:SF15">
    <property type="entry name" value="F-BOX ONLY PROTEIN 10"/>
    <property type="match status" value="1"/>
</dbReference>
<evidence type="ECO:0000313" key="13">
    <source>
        <dbReference type="EMBL" id="SDU09989.1"/>
    </source>
</evidence>
<dbReference type="InterPro" id="IPR036909">
    <property type="entry name" value="Cyt_c-like_dom_sf"/>
</dbReference>
<keyword evidence="9 11" id="KW-0408">Iron</keyword>
<dbReference type="InterPro" id="IPR012334">
    <property type="entry name" value="Pectin_lyas_fold"/>
</dbReference>
<keyword evidence="5 11" id="KW-0349">Heme</keyword>
<reference evidence="14" key="1">
    <citation type="submission" date="2016-10" db="EMBL/GenBank/DDBJ databases">
        <authorList>
            <person name="Varghese N."/>
            <person name="Submissions S."/>
        </authorList>
    </citation>
    <scope>NUCLEOTIDE SEQUENCE [LARGE SCALE GENOMIC DNA]</scope>
    <source>
        <strain evidence="14">DSM 17875</strain>
    </source>
</reference>
<organism evidence="13 14">
    <name type="scientific">Pseudomonas pohangensis</name>
    <dbReference type="NCBI Taxonomy" id="364197"/>
    <lineage>
        <taxon>Bacteria</taxon>
        <taxon>Pseudomonadati</taxon>
        <taxon>Pseudomonadota</taxon>
        <taxon>Gammaproteobacteria</taxon>
        <taxon>Pseudomonadales</taxon>
        <taxon>Pseudomonadaceae</taxon>
        <taxon>Pseudomonas</taxon>
    </lineage>
</organism>
<gene>
    <name evidence="13" type="ORF">SAMN05216296_1764</name>
</gene>
<feature type="domain" description="Cytochrome c" evidence="12">
    <location>
        <begin position="419"/>
        <end position="500"/>
    </location>
</feature>
<dbReference type="OrthoDB" id="338827at2"/>
<dbReference type="SUPFAM" id="SSF51126">
    <property type="entry name" value="Pectin lyase-like"/>
    <property type="match status" value="1"/>
</dbReference>
<dbReference type="GO" id="GO:0042121">
    <property type="term" value="P:alginic acid biosynthetic process"/>
    <property type="evidence" value="ECO:0007669"/>
    <property type="project" value="UniProtKB-KW"/>
</dbReference>
<keyword evidence="14" id="KW-1185">Reference proteome</keyword>
<dbReference type="InterPro" id="IPR039448">
    <property type="entry name" value="Beta_helix"/>
</dbReference>
<comment type="catalytic activity">
    <reaction evidence="1">
        <text>[(1-&gt;4)-beta-D-mannuronosyl](n) = [alginate](n)</text>
        <dbReference type="Rhea" id="RHEA:45572"/>
        <dbReference type="Rhea" id="RHEA-COMP:11264"/>
        <dbReference type="Rhea" id="RHEA-COMP:11270"/>
        <dbReference type="ChEBI" id="CHEBI:58187"/>
        <dbReference type="ChEBI" id="CHEBI:85311"/>
        <dbReference type="EC" id="5.1.3.37"/>
    </reaction>
</comment>
<evidence type="ECO:0000256" key="9">
    <source>
        <dbReference type="ARBA" id="ARBA00023004"/>
    </source>
</evidence>
<evidence type="ECO:0000256" key="11">
    <source>
        <dbReference type="PROSITE-ProRule" id="PRU00433"/>
    </source>
</evidence>
<dbReference type="PANTHER" id="PTHR22990">
    <property type="entry name" value="F-BOX ONLY PROTEIN"/>
    <property type="match status" value="1"/>
</dbReference>
<evidence type="ECO:0000256" key="6">
    <source>
        <dbReference type="ARBA" id="ARBA00022723"/>
    </source>
</evidence>
<keyword evidence="10" id="KW-0413">Isomerase</keyword>
<dbReference type="Gene3D" id="2.160.20.10">
    <property type="entry name" value="Single-stranded right-handed beta-helix, Pectin lyase-like"/>
    <property type="match status" value="1"/>
</dbReference>
<protein>
    <recommendedName>
        <fullName evidence="4">mannuronan 5-epimerase</fullName>
        <ecNumber evidence="4">5.1.3.37</ecNumber>
    </recommendedName>
</protein>
<dbReference type="InterPro" id="IPR006626">
    <property type="entry name" value="PbH1"/>
</dbReference>
<dbReference type="EMBL" id="LT629785">
    <property type="protein sequence ID" value="SDU09989.1"/>
    <property type="molecule type" value="Genomic_DNA"/>
</dbReference>
<accession>A0A1H2FRL9</accession>
<evidence type="ECO:0000259" key="12">
    <source>
        <dbReference type="PROSITE" id="PS51007"/>
    </source>
</evidence>
<keyword evidence="7" id="KW-0677">Repeat</keyword>
<dbReference type="STRING" id="364197.SAMN05216296_1764"/>
<evidence type="ECO:0000256" key="8">
    <source>
        <dbReference type="ARBA" id="ARBA00022841"/>
    </source>
</evidence>
<evidence type="ECO:0000256" key="4">
    <source>
        <dbReference type="ARBA" id="ARBA00012124"/>
    </source>
</evidence>
<dbReference type="Proteomes" id="UP000243232">
    <property type="component" value="Chromosome I"/>
</dbReference>
<dbReference type="InterPro" id="IPR011050">
    <property type="entry name" value="Pectin_lyase_fold/virulence"/>
</dbReference>
<evidence type="ECO:0000256" key="7">
    <source>
        <dbReference type="ARBA" id="ARBA00022737"/>
    </source>
</evidence>
<keyword evidence="6 11" id="KW-0479">Metal-binding</keyword>
<proteinExistence type="inferred from homology"/>
<evidence type="ECO:0000256" key="5">
    <source>
        <dbReference type="ARBA" id="ARBA00022617"/>
    </source>
</evidence>